<name>A0AAV9XPF0_9PEZI</name>
<keyword evidence="2" id="KW-1185">Reference proteome</keyword>
<accession>A0AAV9XPF0</accession>
<dbReference type="EMBL" id="JAVHJO010000003">
    <property type="protein sequence ID" value="KAK6541638.1"/>
    <property type="molecule type" value="Genomic_DNA"/>
</dbReference>
<comment type="caution">
    <text evidence="1">The sequence shown here is derived from an EMBL/GenBank/DDBJ whole genome shotgun (WGS) entry which is preliminary data.</text>
</comment>
<evidence type="ECO:0000313" key="1">
    <source>
        <dbReference type="EMBL" id="KAK6541638.1"/>
    </source>
</evidence>
<sequence length="229" mass="25499">MQMTKPTSSIDDDSLTMILTPTSQSLLALAACKPNFKEGIAKEIELPEIKESPFKSCVRWIYGEEYAAKFWDTITSEQIQKIINEIETAGFLGINGFKRALLASIGKDMDYWMSVEVRPSVVGLWEVFVKLAKEIKFNNAEDKERVSSEGTEIALAVIADIHAKSLMMSKCKFCMISANEKVSKRRCSRCANPVDPDDGDSSPTDGGGWAQVIWLLIANTRNTECFVLL</sequence>
<proteinExistence type="predicted"/>
<protein>
    <recommendedName>
        <fullName evidence="3">BTB domain-containing protein</fullName>
    </recommendedName>
</protein>
<evidence type="ECO:0000313" key="2">
    <source>
        <dbReference type="Proteomes" id="UP001365542"/>
    </source>
</evidence>
<gene>
    <name evidence="1" type="ORF">TWF694_007437</name>
</gene>
<reference evidence="1 2" key="1">
    <citation type="submission" date="2019-10" db="EMBL/GenBank/DDBJ databases">
        <authorList>
            <person name="Palmer J.M."/>
        </authorList>
    </citation>
    <scope>NUCLEOTIDE SEQUENCE [LARGE SCALE GENOMIC DNA]</scope>
    <source>
        <strain evidence="1 2">TWF694</strain>
    </source>
</reference>
<dbReference type="Proteomes" id="UP001365542">
    <property type="component" value="Unassembled WGS sequence"/>
</dbReference>
<organism evidence="1 2">
    <name type="scientific">Orbilia ellipsospora</name>
    <dbReference type="NCBI Taxonomy" id="2528407"/>
    <lineage>
        <taxon>Eukaryota</taxon>
        <taxon>Fungi</taxon>
        <taxon>Dikarya</taxon>
        <taxon>Ascomycota</taxon>
        <taxon>Pezizomycotina</taxon>
        <taxon>Orbiliomycetes</taxon>
        <taxon>Orbiliales</taxon>
        <taxon>Orbiliaceae</taxon>
        <taxon>Orbilia</taxon>
    </lineage>
</organism>
<evidence type="ECO:0008006" key="3">
    <source>
        <dbReference type="Google" id="ProtNLM"/>
    </source>
</evidence>
<dbReference type="AlphaFoldDB" id="A0AAV9XPF0"/>
<dbReference type="PROSITE" id="PS51257">
    <property type="entry name" value="PROKAR_LIPOPROTEIN"/>
    <property type="match status" value="1"/>
</dbReference>